<feature type="domain" description="Methyltransferase" evidence="2">
    <location>
        <begin position="41"/>
        <end position="132"/>
    </location>
</feature>
<sequence length="209" mass="24472">MNEKDIYKGIPLDKIPWKRETPHDILINTIERLAPLTSHLLDLGCGLGHYAAYFVQRGYNVSGIDISHTAINHSKQLFESRNFKGDFHEFDLRKPCNITMPTIKLAYEFEVLHHIFPEYREMYVQNVCKFLSEDSYYLSICFSEKDQNFGGEGKYRTTPIGTELYFSSVKEIQELMSQYFRILEVKEIELEGKPVPHQAIFCLMQKVKF</sequence>
<proteinExistence type="predicted"/>
<name>A0A2V4A210_9BACT</name>
<protein>
    <submittedName>
        <fullName evidence="3">Class I SAM-dependent methyltransferase</fullName>
    </submittedName>
</protein>
<dbReference type="GO" id="GO:0008168">
    <property type="term" value="F:methyltransferase activity"/>
    <property type="evidence" value="ECO:0007669"/>
    <property type="project" value="UniProtKB-KW"/>
</dbReference>
<dbReference type="Proteomes" id="UP000248079">
    <property type="component" value="Unassembled WGS sequence"/>
</dbReference>
<reference evidence="3 4" key="1">
    <citation type="submission" date="2018-05" db="EMBL/GenBank/DDBJ databases">
        <title>Marinifilum breve JC075T sp. nov., a marine bacterium isolated from Yongle Blue Hole in the South China Sea.</title>
        <authorList>
            <person name="Fu T."/>
        </authorList>
    </citation>
    <scope>NUCLEOTIDE SEQUENCE [LARGE SCALE GENOMIC DNA]</scope>
    <source>
        <strain evidence="3 4">JC075</strain>
    </source>
</reference>
<dbReference type="OrthoDB" id="9804312at2"/>
<keyword evidence="3" id="KW-0489">Methyltransferase</keyword>
<dbReference type="SUPFAM" id="SSF53335">
    <property type="entry name" value="S-adenosyl-L-methionine-dependent methyltransferases"/>
    <property type="match status" value="1"/>
</dbReference>
<evidence type="ECO:0000256" key="1">
    <source>
        <dbReference type="ARBA" id="ARBA00022679"/>
    </source>
</evidence>
<comment type="caution">
    <text evidence="3">The sequence shown here is derived from an EMBL/GenBank/DDBJ whole genome shotgun (WGS) entry which is preliminary data.</text>
</comment>
<keyword evidence="1 3" id="KW-0808">Transferase</keyword>
<dbReference type="PANTHER" id="PTHR43861">
    <property type="entry name" value="TRANS-ACONITATE 2-METHYLTRANSFERASE-RELATED"/>
    <property type="match status" value="1"/>
</dbReference>
<keyword evidence="4" id="KW-1185">Reference proteome</keyword>
<dbReference type="Gene3D" id="3.40.50.150">
    <property type="entry name" value="Vaccinia Virus protein VP39"/>
    <property type="match status" value="1"/>
</dbReference>
<evidence type="ECO:0000313" key="4">
    <source>
        <dbReference type="Proteomes" id="UP000248079"/>
    </source>
</evidence>
<dbReference type="InterPro" id="IPR041698">
    <property type="entry name" value="Methyltransf_25"/>
</dbReference>
<dbReference type="Pfam" id="PF13649">
    <property type="entry name" value="Methyltransf_25"/>
    <property type="match status" value="1"/>
</dbReference>
<accession>A0A2V4A210</accession>
<gene>
    <name evidence="3" type="ORF">DF185_04415</name>
</gene>
<dbReference type="CDD" id="cd02440">
    <property type="entry name" value="AdoMet_MTases"/>
    <property type="match status" value="1"/>
</dbReference>
<dbReference type="InterPro" id="IPR029063">
    <property type="entry name" value="SAM-dependent_MTases_sf"/>
</dbReference>
<dbReference type="RefSeq" id="WP_110359534.1">
    <property type="nucleotide sequence ID" value="NZ_QFLI01000002.1"/>
</dbReference>
<dbReference type="EMBL" id="QFLI01000002">
    <property type="protein sequence ID" value="PXY01897.1"/>
    <property type="molecule type" value="Genomic_DNA"/>
</dbReference>
<evidence type="ECO:0000313" key="3">
    <source>
        <dbReference type="EMBL" id="PXY01897.1"/>
    </source>
</evidence>
<evidence type="ECO:0000259" key="2">
    <source>
        <dbReference type="Pfam" id="PF13649"/>
    </source>
</evidence>
<dbReference type="AlphaFoldDB" id="A0A2V4A210"/>
<organism evidence="3 4">
    <name type="scientific">Marinifilum breve</name>
    <dbReference type="NCBI Taxonomy" id="2184082"/>
    <lineage>
        <taxon>Bacteria</taxon>
        <taxon>Pseudomonadati</taxon>
        <taxon>Bacteroidota</taxon>
        <taxon>Bacteroidia</taxon>
        <taxon>Marinilabiliales</taxon>
        <taxon>Marinifilaceae</taxon>
    </lineage>
</organism>
<dbReference type="GO" id="GO:0032259">
    <property type="term" value="P:methylation"/>
    <property type="evidence" value="ECO:0007669"/>
    <property type="project" value="UniProtKB-KW"/>
</dbReference>